<feature type="compositionally biased region" description="Basic and acidic residues" evidence="1">
    <location>
        <begin position="78"/>
        <end position="122"/>
    </location>
</feature>
<dbReference type="GO" id="GO:0005886">
    <property type="term" value="C:plasma membrane"/>
    <property type="evidence" value="ECO:0007669"/>
    <property type="project" value="TreeGrafter"/>
</dbReference>
<dbReference type="Pfam" id="PF00595">
    <property type="entry name" value="PDZ"/>
    <property type="match status" value="1"/>
</dbReference>
<dbReference type="CDD" id="cd06728">
    <property type="entry name" value="PDZ2_ZO1-like_ds"/>
    <property type="match status" value="1"/>
</dbReference>
<feature type="region of interest" description="Disordered" evidence="1">
    <location>
        <begin position="202"/>
        <end position="299"/>
    </location>
</feature>
<feature type="domain" description="PDZ" evidence="2">
    <location>
        <begin position="121"/>
        <end position="193"/>
    </location>
</feature>
<proteinExistence type="predicted"/>
<reference evidence="4" key="1">
    <citation type="journal article" date="2017" name="Nat. Commun.">
        <title>The North American bullfrog draft genome provides insight into hormonal regulation of long noncoding RNA.</title>
        <authorList>
            <person name="Hammond S.A."/>
            <person name="Warren R.L."/>
            <person name="Vandervalk B.P."/>
            <person name="Kucuk E."/>
            <person name="Khan H."/>
            <person name="Gibb E.A."/>
            <person name="Pandoh P."/>
            <person name="Kirk H."/>
            <person name="Zhao Y."/>
            <person name="Jones M."/>
            <person name="Mungall A.J."/>
            <person name="Coope R."/>
            <person name="Pleasance S."/>
            <person name="Moore R.A."/>
            <person name="Holt R.A."/>
            <person name="Round J.M."/>
            <person name="Ohora S."/>
            <person name="Walle B.V."/>
            <person name="Veldhoen N."/>
            <person name="Helbing C.C."/>
            <person name="Birol I."/>
        </authorList>
    </citation>
    <scope>NUCLEOTIDE SEQUENCE [LARGE SCALE GENOMIC DNA]</scope>
</reference>
<dbReference type="GO" id="GO:0050839">
    <property type="term" value="F:cell adhesion molecule binding"/>
    <property type="evidence" value="ECO:0007669"/>
    <property type="project" value="TreeGrafter"/>
</dbReference>
<dbReference type="GO" id="GO:0098609">
    <property type="term" value="P:cell-cell adhesion"/>
    <property type="evidence" value="ECO:0007669"/>
    <property type="project" value="TreeGrafter"/>
</dbReference>
<evidence type="ECO:0000313" key="3">
    <source>
        <dbReference type="EMBL" id="PIO28696.1"/>
    </source>
</evidence>
<keyword evidence="4" id="KW-1185">Reference proteome</keyword>
<evidence type="ECO:0000313" key="4">
    <source>
        <dbReference type="Proteomes" id="UP000228934"/>
    </source>
</evidence>
<feature type="region of interest" description="Disordered" evidence="1">
    <location>
        <begin position="26"/>
        <end position="122"/>
    </location>
</feature>
<dbReference type="Gene3D" id="2.30.42.10">
    <property type="match status" value="1"/>
</dbReference>
<dbReference type="AlphaFoldDB" id="A0A2G9RLB2"/>
<name>A0A2G9RLB2_AQUCT</name>
<dbReference type="OrthoDB" id="418634at2759"/>
<evidence type="ECO:0000256" key="1">
    <source>
        <dbReference type="SAM" id="MobiDB-lite"/>
    </source>
</evidence>
<dbReference type="SUPFAM" id="SSF50156">
    <property type="entry name" value="PDZ domain-like"/>
    <property type="match status" value="1"/>
</dbReference>
<dbReference type="GO" id="GO:1905605">
    <property type="term" value="P:positive regulation of blood-brain barrier permeability"/>
    <property type="evidence" value="ECO:0007669"/>
    <property type="project" value="TreeGrafter"/>
</dbReference>
<dbReference type="EMBL" id="KV933782">
    <property type="protein sequence ID" value="PIO28696.1"/>
    <property type="molecule type" value="Genomic_DNA"/>
</dbReference>
<protein>
    <recommendedName>
        <fullName evidence="2">PDZ domain-containing protein</fullName>
    </recommendedName>
</protein>
<dbReference type="GO" id="GO:0090557">
    <property type="term" value="P:establishment of endothelial intestinal barrier"/>
    <property type="evidence" value="ECO:0007669"/>
    <property type="project" value="TreeGrafter"/>
</dbReference>
<dbReference type="InterPro" id="IPR001478">
    <property type="entry name" value="PDZ"/>
</dbReference>
<feature type="compositionally biased region" description="Low complexity" evidence="1">
    <location>
        <begin position="274"/>
        <end position="291"/>
    </location>
</feature>
<feature type="non-terminal residue" evidence="3">
    <location>
        <position position="299"/>
    </location>
</feature>
<dbReference type="FunFam" id="2.30.42.10:FF:000009">
    <property type="entry name" value="Putative tight junction protein ZO-1"/>
    <property type="match status" value="1"/>
</dbReference>
<dbReference type="PANTHER" id="PTHR13865:SF26">
    <property type="entry name" value="TIGHT JUNCTION PROTEIN ZO-2"/>
    <property type="match status" value="1"/>
</dbReference>
<dbReference type="SMART" id="SM00228">
    <property type="entry name" value="PDZ"/>
    <property type="match status" value="1"/>
</dbReference>
<dbReference type="PROSITE" id="PS50106">
    <property type="entry name" value="PDZ"/>
    <property type="match status" value="1"/>
</dbReference>
<feature type="compositionally biased region" description="Basic and acidic residues" evidence="1">
    <location>
        <begin position="226"/>
        <end position="253"/>
    </location>
</feature>
<accession>A0A2G9RLB2</accession>
<dbReference type="PANTHER" id="PTHR13865">
    <property type="entry name" value="TIGHT JUNCTION PROTEIN"/>
    <property type="match status" value="1"/>
</dbReference>
<gene>
    <name evidence="3" type="ORF">AB205_0038580</name>
</gene>
<evidence type="ECO:0000259" key="2">
    <source>
        <dbReference type="PROSITE" id="PS50106"/>
    </source>
</evidence>
<dbReference type="GO" id="GO:0045216">
    <property type="term" value="P:cell-cell junction organization"/>
    <property type="evidence" value="ECO:0007669"/>
    <property type="project" value="TreeGrafter"/>
</dbReference>
<sequence>MDNVLHSFAVQQLRKCGKTAVIVVKRPRKVQVTASRRTPSPEPDPRAFDTLDDEDGHFDRRSAYSGYSESWQSGSGRRSRESSPDRGYGRDQERGRSYEKEPDNVRGRSRERNLDDGHHRRERSREFGLRLGSQIFIKEMTDAGLATRDGSLNEGDIVLKINGTVTENMSLADARKLIEKSRGKLQLVVQRDVQQTLINIPSLHDSDSDIGDISEIESNHSGSPVEDVKLHYSDSHSSNEKLKEKTSSKDDPPNRLTKMGAMPTPFKVVNRAESPAPVSISPVVPETSPEPVHFEDLPG</sequence>
<dbReference type="GO" id="GO:0150105">
    <property type="term" value="P:protein localization to cell-cell junction"/>
    <property type="evidence" value="ECO:0007669"/>
    <property type="project" value="TreeGrafter"/>
</dbReference>
<dbReference type="Proteomes" id="UP000228934">
    <property type="component" value="Unassembled WGS sequence"/>
</dbReference>
<dbReference type="InterPro" id="IPR036034">
    <property type="entry name" value="PDZ_sf"/>
</dbReference>
<organism evidence="3 4">
    <name type="scientific">Aquarana catesbeiana</name>
    <name type="common">American bullfrog</name>
    <name type="synonym">Rana catesbeiana</name>
    <dbReference type="NCBI Taxonomy" id="8400"/>
    <lineage>
        <taxon>Eukaryota</taxon>
        <taxon>Metazoa</taxon>
        <taxon>Chordata</taxon>
        <taxon>Craniata</taxon>
        <taxon>Vertebrata</taxon>
        <taxon>Euteleostomi</taxon>
        <taxon>Amphibia</taxon>
        <taxon>Batrachia</taxon>
        <taxon>Anura</taxon>
        <taxon>Neobatrachia</taxon>
        <taxon>Ranoidea</taxon>
        <taxon>Ranidae</taxon>
        <taxon>Aquarana</taxon>
    </lineage>
</organism>
<dbReference type="GO" id="GO:0005923">
    <property type="term" value="C:bicellular tight junction"/>
    <property type="evidence" value="ECO:0007669"/>
    <property type="project" value="TreeGrafter"/>
</dbReference>